<dbReference type="EMBL" id="ACPB03020686">
    <property type="status" value="NOT_ANNOTATED_CDS"/>
    <property type="molecule type" value="Genomic_DNA"/>
</dbReference>
<dbReference type="InParanoid" id="T1HEX9"/>
<dbReference type="EnsemblMetazoa" id="RPRC002601-RA">
    <property type="protein sequence ID" value="RPRC002601-PA"/>
    <property type="gene ID" value="RPRC002601"/>
</dbReference>
<dbReference type="VEuPathDB" id="VectorBase:RPRC002601"/>
<dbReference type="HOGENOM" id="CLU_2253338_0_0_1"/>
<dbReference type="InterPro" id="IPR009010">
    <property type="entry name" value="Asp_de-COase-like_dom_sf"/>
</dbReference>
<sequence>MVVHTKPKYFFMVCALKLENNGKVYYFSPSISPHSSLTGSDFVGISSLYARLLGFKEGDFVIISAVNNLGSLRQIQVSPASEDDFEILSVSLSLNERGLISLMT</sequence>
<protein>
    <submittedName>
        <fullName evidence="1">Uncharacterized protein</fullName>
    </submittedName>
</protein>
<dbReference type="Proteomes" id="UP000015103">
    <property type="component" value="Unassembled WGS sequence"/>
</dbReference>
<name>T1HEX9_RHOPR</name>
<reference evidence="1" key="1">
    <citation type="submission" date="2015-05" db="UniProtKB">
        <authorList>
            <consortium name="EnsemblMetazoa"/>
        </authorList>
    </citation>
    <scope>IDENTIFICATION</scope>
</reference>
<evidence type="ECO:0000313" key="2">
    <source>
        <dbReference type="Proteomes" id="UP000015103"/>
    </source>
</evidence>
<keyword evidence="2" id="KW-1185">Reference proteome</keyword>
<organism evidence="1 2">
    <name type="scientific">Rhodnius prolixus</name>
    <name type="common">Triatomid bug</name>
    <dbReference type="NCBI Taxonomy" id="13249"/>
    <lineage>
        <taxon>Eukaryota</taxon>
        <taxon>Metazoa</taxon>
        <taxon>Ecdysozoa</taxon>
        <taxon>Arthropoda</taxon>
        <taxon>Hexapoda</taxon>
        <taxon>Insecta</taxon>
        <taxon>Pterygota</taxon>
        <taxon>Neoptera</taxon>
        <taxon>Paraneoptera</taxon>
        <taxon>Hemiptera</taxon>
        <taxon>Heteroptera</taxon>
        <taxon>Panheteroptera</taxon>
        <taxon>Cimicomorpha</taxon>
        <taxon>Reduviidae</taxon>
        <taxon>Triatominae</taxon>
        <taxon>Rhodnius</taxon>
    </lineage>
</organism>
<dbReference type="AlphaFoldDB" id="T1HEX9"/>
<evidence type="ECO:0000313" key="1">
    <source>
        <dbReference type="EnsemblMetazoa" id="RPRC002601-PA"/>
    </source>
</evidence>
<proteinExistence type="predicted"/>
<accession>T1HEX9</accession>
<dbReference type="SUPFAM" id="SSF50692">
    <property type="entry name" value="ADC-like"/>
    <property type="match status" value="1"/>
</dbReference>